<dbReference type="SUPFAM" id="SSF46565">
    <property type="entry name" value="Chaperone J-domain"/>
    <property type="match status" value="1"/>
</dbReference>
<sequence>MERATVTDQADPYAVLNLPDRNVSDASVRDAYRKLSRLLHPDKRPPGDQADAESMFNTLQGAYEVLVDPALRQAYDHFGHGAVTLVNHNKHQPESLYRGLTELHDEGNSAEALKVLQIVMEDTETKKRLKEWNFNADVEVRMHACDDGSIECKATNLSLSAMVPLPRGQSSNNQLAKKVQLAIGGTSTLDEGMGSTRGSLTASYKPVSHIDVSSELEAGYKHLSTSISSSTQLANGTGLSAKATRQIELGSSSSRGNNIGLAFTSHRSLSMFTGRIVHSTFAIGSGVDFKLHYGVLSLTTLGLWGDDDGENPPQITAKMQLGTQYPVECSIVQSNLFGAEHRSGKASIAWSPLSGFRIKAMLSRNIPMNWVLSNAHASDYNSTVGFGVETSGLSGLTWLLRYSRPEGIAISIPIFLTNFMAHGYWNKVVWISTLTYLLDEAIEEYTERGQVVDSTEAREGRYQQLSKANRAEHDWSCSPLAISISERHLPYMVQVASAKRRREEFLDGLVILRAVYGTKSASSDVDVTEQLQFWVNDSRLVLPSSPKYSLLGFYALRRRKREFRYGPFYNLLMRFGRAEPDLESDDYLTIRYKYKGKVFELSVTDSDQVMLPSTNARQLGSSRIVT</sequence>
<accession>K0TMW5</accession>
<evidence type="ECO:0000259" key="2">
    <source>
        <dbReference type="PROSITE" id="PS50076"/>
    </source>
</evidence>
<organism evidence="3 4">
    <name type="scientific">Thalassiosira oceanica</name>
    <name type="common">Marine diatom</name>
    <dbReference type="NCBI Taxonomy" id="159749"/>
    <lineage>
        <taxon>Eukaryota</taxon>
        <taxon>Sar</taxon>
        <taxon>Stramenopiles</taxon>
        <taxon>Ochrophyta</taxon>
        <taxon>Bacillariophyta</taxon>
        <taxon>Coscinodiscophyceae</taxon>
        <taxon>Thalassiosirophycidae</taxon>
        <taxon>Thalassiosirales</taxon>
        <taxon>Thalassiosiraceae</taxon>
        <taxon>Thalassiosira</taxon>
    </lineage>
</organism>
<dbReference type="InterPro" id="IPR024586">
    <property type="entry name" value="DnaJ-like_C11_C"/>
</dbReference>
<dbReference type="GO" id="GO:0042407">
    <property type="term" value="P:cristae formation"/>
    <property type="evidence" value="ECO:0007669"/>
    <property type="project" value="TreeGrafter"/>
</dbReference>
<dbReference type="Pfam" id="PF00226">
    <property type="entry name" value="DnaJ"/>
    <property type="match status" value="1"/>
</dbReference>
<evidence type="ECO:0000256" key="1">
    <source>
        <dbReference type="ARBA" id="ARBA00023186"/>
    </source>
</evidence>
<dbReference type="InterPro" id="IPR036869">
    <property type="entry name" value="J_dom_sf"/>
</dbReference>
<dbReference type="Pfam" id="PF11875">
    <property type="entry name" value="DnaJ-like_C11_C"/>
    <property type="match status" value="1"/>
</dbReference>
<feature type="domain" description="J" evidence="2">
    <location>
        <begin position="11"/>
        <end position="79"/>
    </location>
</feature>
<dbReference type="PROSITE" id="PS00636">
    <property type="entry name" value="DNAJ_1"/>
    <property type="match status" value="1"/>
</dbReference>
<dbReference type="InterPro" id="IPR001623">
    <property type="entry name" value="DnaJ_domain"/>
</dbReference>
<dbReference type="Proteomes" id="UP000266841">
    <property type="component" value="Unassembled WGS sequence"/>
</dbReference>
<dbReference type="PANTHER" id="PTHR44157:SF1">
    <property type="entry name" value="DNAJ HOMOLOG SUBFAMILY C MEMBER 11"/>
    <property type="match status" value="1"/>
</dbReference>
<proteinExistence type="predicted"/>
<gene>
    <name evidence="3" type="ORF">THAOC_01647</name>
</gene>
<comment type="caution">
    <text evidence="3">The sequence shown here is derived from an EMBL/GenBank/DDBJ whole genome shotgun (WGS) entry which is preliminary data.</text>
</comment>
<dbReference type="Gene3D" id="1.10.287.110">
    <property type="entry name" value="DnaJ domain"/>
    <property type="match status" value="1"/>
</dbReference>
<dbReference type="InterPro" id="IPR018253">
    <property type="entry name" value="DnaJ_domain_CS"/>
</dbReference>
<dbReference type="SMART" id="SM00271">
    <property type="entry name" value="DnaJ"/>
    <property type="match status" value="1"/>
</dbReference>
<dbReference type="PANTHER" id="PTHR44157">
    <property type="entry name" value="DNAJ HOMOLOG SUBFAMILY C MEMBER 11"/>
    <property type="match status" value="1"/>
</dbReference>
<dbReference type="PRINTS" id="PR00625">
    <property type="entry name" value="JDOMAIN"/>
</dbReference>
<dbReference type="OrthoDB" id="47077at2759"/>
<dbReference type="CDD" id="cd06257">
    <property type="entry name" value="DnaJ"/>
    <property type="match status" value="1"/>
</dbReference>
<dbReference type="PROSITE" id="PS50076">
    <property type="entry name" value="DNAJ_2"/>
    <property type="match status" value="1"/>
</dbReference>
<reference evidence="3 4" key="1">
    <citation type="journal article" date="2012" name="Genome Biol.">
        <title>Genome and low-iron response of an oceanic diatom adapted to chronic iron limitation.</title>
        <authorList>
            <person name="Lommer M."/>
            <person name="Specht M."/>
            <person name="Roy A.S."/>
            <person name="Kraemer L."/>
            <person name="Andreson R."/>
            <person name="Gutowska M.A."/>
            <person name="Wolf J."/>
            <person name="Bergner S.V."/>
            <person name="Schilhabel M.B."/>
            <person name="Klostermeier U.C."/>
            <person name="Beiko R.G."/>
            <person name="Rosenstiel P."/>
            <person name="Hippler M."/>
            <person name="Laroche J."/>
        </authorList>
    </citation>
    <scope>NUCLEOTIDE SEQUENCE [LARGE SCALE GENOMIC DNA]</scope>
    <source>
        <strain evidence="3 4">CCMP1005</strain>
    </source>
</reference>
<keyword evidence="1" id="KW-0143">Chaperone</keyword>
<evidence type="ECO:0000313" key="4">
    <source>
        <dbReference type="Proteomes" id="UP000266841"/>
    </source>
</evidence>
<protein>
    <recommendedName>
        <fullName evidence="2">J domain-containing protein</fullName>
    </recommendedName>
</protein>
<keyword evidence="4" id="KW-1185">Reference proteome</keyword>
<dbReference type="GO" id="GO:0005739">
    <property type="term" value="C:mitochondrion"/>
    <property type="evidence" value="ECO:0007669"/>
    <property type="project" value="GOC"/>
</dbReference>
<dbReference type="OMA" id="THELQRH"/>
<dbReference type="eggNOG" id="KOG0718">
    <property type="taxonomic scope" value="Eukaryota"/>
</dbReference>
<evidence type="ECO:0000313" key="3">
    <source>
        <dbReference type="EMBL" id="EJK76581.1"/>
    </source>
</evidence>
<dbReference type="AlphaFoldDB" id="K0TMW5"/>
<dbReference type="EMBL" id="AGNL01001967">
    <property type="protein sequence ID" value="EJK76581.1"/>
    <property type="molecule type" value="Genomic_DNA"/>
</dbReference>
<dbReference type="InterPro" id="IPR052243">
    <property type="entry name" value="Mito_inner_membrane_organizer"/>
</dbReference>
<name>K0TMW5_THAOC</name>